<dbReference type="Proteomes" id="UP000019050">
    <property type="component" value="Unassembled WGS sequence"/>
</dbReference>
<dbReference type="STRING" id="592010.GCWU000182_000524"/>
<evidence type="ECO:0000256" key="5">
    <source>
        <dbReference type="ARBA" id="ARBA00023136"/>
    </source>
</evidence>
<feature type="transmembrane region" description="Helical" evidence="7">
    <location>
        <begin position="702"/>
        <end position="724"/>
    </location>
</feature>
<feature type="transmembrane region" description="Helical" evidence="7">
    <location>
        <begin position="815"/>
        <end position="835"/>
    </location>
</feature>
<feature type="compositionally biased region" description="Polar residues" evidence="6">
    <location>
        <begin position="472"/>
        <end position="481"/>
    </location>
</feature>
<comment type="caution">
    <text evidence="8">The sequence shown here is derived from an EMBL/GenBank/DDBJ whole genome shotgun (WGS) entry which is preliminary data.</text>
</comment>
<keyword evidence="3 7" id="KW-0812">Transmembrane</keyword>
<protein>
    <submittedName>
        <fullName evidence="8">Polysaccharide biosynthesis protein</fullName>
    </submittedName>
</protein>
<feature type="transmembrane region" description="Helical" evidence="7">
    <location>
        <begin position="903"/>
        <end position="926"/>
    </location>
</feature>
<sequence length="1115" mass="123487">MQMTERDKRDLERGTPSPDLQALLAEEQNLHETVIFSKEDMKKLRRPNVQPEDGDYFNLNLPADLDLELDDDQFDVDPIFQADAEPTPSQPTEKKADWVVNDLPAWEEEAEPTEQAEVEEEQDQLDANLPELELESAESSSVSNLDLEGQDDPNYNPFIYRPKHPKPQPTEAKASKSLKLPRLDLDAVYEAHYSLDHLDDLDAYDQFGAPELTPTKIERLMQNWWQGITQRVNSLKPKEEAAAPEDKLAEEPVEVEVNDEPSQTGSQAEPELEASDTEVKLAEVETIEPTEVNLASEMIESSEPSQEDQENQALSQEEAVEEAAELDLLEPVELEEAELVTEEGKHDDHQWAPVSVLDIEEQEAEPEANSELADDASLDSDQVTEQEPQEEQEAEPKLNLWQRLVRWIQEGEPKEEEESESEATSQEASQTSQASDESDSDHDEDDSQGGASLTASEQEVEPEAEHDASELETGSDTSPSSDFDLELEEEAVASRPEPQAARPTERPQTASPQSPSLGQQLAFDLTDTQAITPEAIQAYSDQVSQATQVFTEPILTDQVLEEYLNEDDVTIEAELNEKQTIVKGATWLTFGNIFSRILGAIYVIPWAAWLGADYLNANTLYSAGYQPYALFLAIGTAGFPSAIAKQMAYYHSKKQYRFADQLFKASMIVMSLMGLVTATALFFVAPALAAATPTIDHAAATLVIRSLVPPLVILPVMSLLRGYFQGYNNMVPTAVSQILEQIARVFYMLAATYAVMKLFNGAATTAVIHSTFAAFIGAAVSLVYLIFVYLRRLPMIKALIATDQSRDEFDLMKTLRIMLIDSVPFILVGSGIIIAQNIDTYTFGQIMGYTSSLLRSEIAELYGVLSLDVNKLIMIIISLAIGISLSSLPAITKRFAEQDKEGTGDLIQHVILLFSFVMLPAAVGMASIPTEVYQLFYANGSHSGPGLLVTASYMSIILGLYTILSTILQAMNFRRLSIWHLLIGLVVKVVLQFPLVALFQAQGTFLSTGLAFLVSSLLMWRTIHKSVPLRYSEMTPKLVKMLVGTALMGVSTSIWAQVLNGLMGPVGRGMTFVKVILVVLVGVFVYMTVMALFGLLPILFGSRKKDLQDKMRFFS</sequence>
<dbReference type="OrthoDB" id="9775950at2"/>
<dbReference type="Pfam" id="PF01943">
    <property type="entry name" value="Polysacc_synt"/>
    <property type="match status" value="1"/>
</dbReference>
<feature type="transmembrane region" description="Helical" evidence="7">
    <location>
        <begin position="872"/>
        <end position="891"/>
    </location>
</feature>
<dbReference type="GO" id="GO:0005886">
    <property type="term" value="C:plasma membrane"/>
    <property type="evidence" value="ECO:0007669"/>
    <property type="project" value="UniProtKB-SubCell"/>
</dbReference>
<feature type="region of interest" description="Disordered" evidence="6">
    <location>
        <begin position="77"/>
        <end position="96"/>
    </location>
</feature>
<evidence type="ECO:0000256" key="2">
    <source>
        <dbReference type="ARBA" id="ARBA00022475"/>
    </source>
</evidence>
<organism evidence="8 9">
    <name type="scientific">Abiotrophia defectiva ATCC 49176</name>
    <dbReference type="NCBI Taxonomy" id="592010"/>
    <lineage>
        <taxon>Bacteria</taxon>
        <taxon>Bacillati</taxon>
        <taxon>Bacillota</taxon>
        <taxon>Bacilli</taxon>
        <taxon>Lactobacillales</taxon>
        <taxon>Aerococcaceae</taxon>
        <taxon>Abiotrophia</taxon>
    </lineage>
</organism>
<feature type="transmembrane region" description="Helical" evidence="7">
    <location>
        <begin position="1001"/>
        <end position="1020"/>
    </location>
</feature>
<feature type="compositionally biased region" description="Acidic residues" evidence="6">
    <location>
        <begin position="436"/>
        <end position="447"/>
    </location>
</feature>
<feature type="transmembrane region" description="Helical" evidence="7">
    <location>
        <begin position="593"/>
        <end position="612"/>
    </location>
</feature>
<feature type="transmembrane region" description="Helical" evidence="7">
    <location>
        <begin position="1041"/>
        <end position="1063"/>
    </location>
</feature>
<accession>W1Q4T1</accession>
<evidence type="ECO:0000256" key="3">
    <source>
        <dbReference type="ARBA" id="ARBA00022692"/>
    </source>
</evidence>
<feature type="transmembrane region" description="Helical" evidence="7">
    <location>
        <begin position="946"/>
        <end position="964"/>
    </location>
</feature>
<dbReference type="eggNOG" id="COG2244">
    <property type="taxonomic scope" value="Bacteria"/>
</dbReference>
<keyword evidence="5 7" id="KW-0472">Membrane</keyword>
<reference evidence="8" key="1">
    <citation type="submission" date="2013-06" db="EMBL/GenBank/DDBJ databases">
        <authorList>
            <person name="Weinstock G."/>
            <person name="Sodergren E."/>
            <person name="Clifton S."/>
            <person name="Fulton L."/>
            <person name="Fulton B."/>
            <person name="Courtney L."/>
            <person name="Fronick C."/>
            <person name="Harrison M."/>
            <person name="Strong C."/>
            <person name="Farmer C."/>
            <person name="Delahaunty K."/>
            <person name="Markovic C."/>
            <person name="Hall O."/>
            <person name="Minx P."/>
            <person name="Tomlinson C."/>
            <person name="Mitreva M."/>
            <person name="Nelson J."/>
            <person name="Hou S."/>
            <person name="Wollam A."/>
            <person name="Pepin K.H."/>
            <person name="Johnson M."/>
            <person name="Bhonagiri V."/>
            <person name="Nash W.E."/>
            <person name="Warren W."/>
            <person name="Chinwalla A."/>
            <person name="Mardis E.R."/>
            <person name="Wilson R.K."/>
        </authorList>
    </citation>
    <scope>NUCLEOTIDE SEQUENCE [LARGE SCALE GENOMIC DNA]</scope>
    <source>
        <strain evidence="8">ATCC 49176</strain>
    </source>
</reference>
<evidence type="ECO:0000313" key="9">
    <source>
        <dbReference type="Proteomes" id="UP000019050"/>
    </source>
</evidence>
<evidence type="ECO:0000256" key="7">
    <source>
        <dbReference type="SAM" id="Phobius"/>
    </source>
</evidence>
<feature type="transmembrane region" description="Helical" evidence="7">
    <location>
        <begin position="665"/>
        <end position="690"/>
    </location>
</feature>
<dbReference type="HOGENOM" id="CLU_009344_0_0_9"/>
<feature type="transmembrane region" description="Helical" evidence="7">
    <location>
        <begin position="624"/>
        <end position="644"/>
    </location>
</feature>
<gene>
    <name evidence="8" type="ORF">GCWU000182_000524</name>
</gene>
<feature type="compositionally biased region" description="Acidic residues" evidence="6">
    <location>
        <begin position="358"/>
        <end position="393"/>
    </location>
</feature>
<feature type="transmembrane region" description="Helical" evidence="7">
    <location>
        <begin position="976"/>
        <end position="995"/>
    </location>
</feature>
<dbReference type="InterPro" id="IPR050833">
    <property type="entry name" value="Poly_Biosynth_Transport"/>
</dbReference>
<name>W1Q4T1_ABIDE</name>
<feature type="region of interest" description="Disordered" evidence="6">
    <location>
        <begin position="104"/>
        <end position="177"/>
    </location>
</feature>
<proteinExistence type="predicted"/>
<feature type="compositionally biased region" description="Basic and acidic residues" evidence="6">
    <location>
        <begin position="236"/>
        <end position="250"/>
    </location>
</feature>
<dbReference type="AlphaFoldDB" id="W1Q4T1"/>
<feature type="compositionally biased region" description="Acidic residues" evidence="6">
    <location>
        <begin position="318"/>
        <end position="341"/>
    </location>
</feature>
<dbReference type="EMBL" id="ACIN03000003">
    <property type="protein sequence ID" value="ESK66181.1"/>
    <property type="molecule type" value="Genomic_DNA"/>
</dbReference>
<feature type="region of interest" description="Disordered" evidence="6">
    <location>
        <begin position="1"/>
        <end position="20"/>
    </location>
</feature>
<feature type="compositionally biased region" description="Polar residues" evidence="6">
    <location>
        <begin position="506"/>
        <end position="517"/>
    </location>
</feature>
<evidence type="ECO:0000256" key="1">
    <source>
        <dbReference type="ARBA" id="ARBA00004651"/>
    </source>
</evidence>
<feature type="compositionally biased region" description="Acidic residues" evidence="6">
    <location>
        <begin position="105"/>
        <end position="124"/>
    </location>
</feature>
<feature type="compositionally biased region" description="Low complexity" evidence="6">
    <location>
        <begin position="422"/>
        <end position="435"/>
    </location>
</feature>
<evidence type="ECO:0000313" key="8">
    <source>
        <dbReference type="EMBL" id="ESK66181.1"/>
    </source>
</evidence>
<feature type="transmembrane region" description="Helical" evidence="7">
    <location>
        <begin position="1075"/>
        <end position="1100"/>
    </location>
</feature>
<evidence type="ECO:0000256" key="4">
    <source>
        <dbReference type="ARBA" id="ARBA00022989"/>
    </source>
</evidence>
<feature type="compositionally biased region" description="Low complexity" evidence="6">
    <location>
        <begin position="137"/>
        <end position="147"/>
    </location>
</feature>
<feature type="region of interest" description="Disordered" evidence="6">
    <location>
        <begin position="234"/>
        <end position="517"/>
    </location>
</feature>
<dbReference type="CDD" id="cd13124">
    <property type="entry name" value="MATE_SpoVB_like"/>
    <property type="match status" value="1"/>
</dbReference>
<keyword evidence="2" id="KW-1003">Cell membrane</keyword>
<dbReference type="InterPro" id="IPR024923">
    <property type="entry name" value="PG_synth_SpoVB"/>
</dbReference>
<dbReference type="PANTHER" id="PTHR30250:SF21">
    <property type="entry name" value="LIPID II FLIPPASE MURJ"/>
    <property type="match status" value="1"/>
</dbReference>
<dbReference type="PANTHER" id="PTHR30250">
    <property type="entry name" value="PST FAMILY PREDICTED COLANIC ACID TRANSPORTER"/>
    <property type="match status" value="1"/>
</dbReference>
<keyword evidence="4 7" id="KW-1133">Transmembrane helix</keyword>
<comment type="subcellular location">
    <subcellularLocation>
        <location evidence="1">Cell membrane</location>
        <topology evidence="1">Multi-pass membrane protein</topology>
    </subcellularLocation>
</comment>
<feature type="transmembrane region" description="Helical" evidence="7">
    <location>
        <begin position="745"/>
        <end position="766"/>
    </location>
</feature>
<keyword evidence="9" id="KW-1185">Reference proteome</keyword>
<feature type="transmembrane region" description="Helical" evidence="7">
    <location>
        <begin position="772"/>
        <end position="790"/>
    </location>
</feature>
<evidence type="ECO:0000256" key="6">
    <source>
        <dbReference type="SAM" id="MobiDB-lite"/>
    </source>
</evidence>
<dbReference type="InterPro" id="IPR002797">
    <property type="entry name" value="Polysacc_synth"/>
</dbReference>
<feature type="compositionally biased region" description="Basic and acidic residues" evidence="6">
    <location>
        <begin position="1"/>
        <end position="13"/>
    </location>
</feature>